<organism evidence="1 2">
    <name type="scientific">Stereocaulon virgatum</name>
    <dbReference type="NCBI Taxonomy" id="373712"/>
    <lineage>
        <taxon>Eukaryota</taxon>
        <taxon>Fungi</taxon>
        <taxon>Dikarya</taxon>
        <taxon>Ascomycota</taxon>
        <taxon>Pezizomycotina</taxon>
        <taxon>Lecanoromycetes</taxon>
        <taxon>OSLEUM clade</taxon>
        <taxon>Lecanoromycetidae</taxon>
        <taxon>Lecanorales</taxon>
        <taxon>Lecanorineae</taxon>
        <taxon>Stereocaulaceae</taxon>
        <taxon>Stereocaulon</taxon>
    </lineage>
</organism>
<dbReference type="SUPFAM" id="SSF48264">
    <property type="entry name" value="Cytochrome P450"/>
    <property type="match status" value="1"/>
</dbReference>
<dbReference type="EMBL" id="JBEFKJ010000011">
    <property type="protein sequence ID" value="KAL2043483.1"/>
    <property type="molecule type" value="Genomic_DNA"/>
</dbReference>
<evidence type="ECO:0000313" key="2">
    <source>
        <dbReference type="Proteomes" id="UP001590950"/>
    </source>
</evidence>
<protein>
    <submittedName>
        <fullName evidence="1">Uncharacterized protein</fullName>
    </submittedName>
</protein>
<reference evidence="1 2" key="1">
    <citation type="submission" date="2024-09" db="EMBL/GenBank/DDBJ databases">
        <title>Rethinking Asexuality: The Enigmatic Case of Functional Sexual Genes in Lepraria (Stereocaulaceae).</title>
        <authorList>
            <person name="Doellman M."/>
            <person name="Sun Y."/>
            <person name="Barcenas-Pena A."/>
            <person name="Lumbsch H.T."/>
            <person name="Grewe F."/>
        </authorList>
    </citation>
    <scope>NUCLEOTIDE SEQUENCE [LARGE SCALE GENOMIC DNA]</scope>
    <source>
        <strain evidence="1 2">Mercado 3170</strain>
    </source>
</reference>
<keyword evidence="2" id="KW-1185">Reference proteome</keyword>
<comment type="caution">
    <text evidence="1">The sequence shown here is derived from an EMBL/GenBank/DDBJ whole genome shotgun (WGS) entry which is preliminary data.</text>
</comment>
<name>A0ABR4ACH6_9LECA</name>
<dbReference type="Proteomes" id="UP001590950">
    <property type="component" value="Unassembled WGS sequence"/>
</dbReference>
<sequence length="82" mass="9208">MLRRLKFLTVAGVHAPTATAAHILYGLCVRPEYFAALREELHEGWAAENGRWALGVQRRLRKLDGGFRQLKSTANNAITHLP</sequence>
<proteinExistence type="predicted"/>
<gene>
    <name evidence="1" type="ORF">N7G274_003790</name>
</gene>
<dbReference type="InterPro" id="IPR036396">
    <property type="entry name" value="Cyt_P450_sf"/>
</dbReference>
<evidence type="ECO:0000313" key="1">
    <source>
        <dbReference type="EMBL" id="KAL2043483.1"/>
    </source>
</evidence>
<accession>A0ABR4ACH6</accession>